<reference evidence="2 3" key="1">
    <citation type="submission" date="2023-08" db="EMBL/GenBank/DDBJ databases">
        <authorList>
            <person name="Park J.-S."/>
        </authorList>
    </citation>
    <scope>NUCLEOTIDE SEQUENCE [LARGE SCALE GENOMIC DNA]</scope>
    <source>
        <strain evidence="2 3">2205SS18-9</strain>
    </source>
</reference>
<feature type="region of interest" description="Disordered" evidence="1">
    <location>
        <begin position="379"/>
        <end position="466"/>
    </location>
</feature>
<evidence type="ECO:0000256" key="1">
    <source>
        <dbReference type="SAM" id="MobiDB-lite"/>
    </source>
</evidence>
<feature type="compositionally biased region" description="Gly residues" evidence="1">
    <location>
        <begin position="413"/>
        <end position="422"/>
    </location>
</feature>
<sequence>MFKKNAVYLLIFILIFYPLSKGTAVEIVELNSNGQTTYTFKNTSTGSSGTIQTWTVPETAEYTIEAWGAEGGRYGGKGAYVSGTFELTAEDSIKILVGQEGSYSNSAPSGGGGTFVVANSDLPLIIAGGGGGACYSTTSSDGKGTYSSSPDGGNSGGDGAAGGGGFSLDGEDGHTTHGGYSFLNGGYGGPGDDGGASGGFGGGGGGDDDDESCSGPGGGGGYRGGNGGSNGSYATGGYSYNAGSNQASSSGSRSAHGLVVITLESEFLVLWDAGNDENYNATFNHTSIGRNGTIQVWTAPYTATYRIEVWGAQGGNSEGGNGGKGASIGGDFMISAGESFSILVGQQGENLDNCNTGGGGGSFVWKTHNEQLFIAAGGGGGAGHKEAGMDGTVLNSGTLGNSSSTSNQVGHPGSSGHGGNKGAAGWYSNGTNQSGDDGIAQGGNRPLSGGAGGSAGTSSTGDGGFGGGAGGLGEPCSNFGAGGGGGYSGGASYYGNGSGGGGGGSYNSGTNQSNASGARTGHGLVTITVQSVGHVEGNQFPNLITVDDNFPININLSNPNRGISWKNVDLIIEFIDRHDQKTMLQYNVPDTNSSVSRELNIDINVPSLVGGEYTVRYKLQDRFGNLADKMQEFSDINVSTGLKVDFSEDNLFPSEWLVNEKKRVEISFKNLEDKTLERDATVVKLEWYIEDSLEHDQSIQMNTNLSSYNRMMFTAWIIPPSVSGTYKLVYTVINGGVDSSQQQQFTNIEVKGAASEWRIFDFSLVDENNIYWTGRRFDKDHDITIDASSNPVRVTVEYRVPLMFPVVRYLGGGTWEPMLTVKSTAEMKIEEPEF</sequence>
<feature type="compositionally biased region" description="Gly residues" evidence="1">
    <location>
        <begin position="215"/>
        <end position="225"/>
    </location>
</feature>
<name>A0ABT9J184_9BACL</name>
<dbReference type="RefSeq" id="WP_305992542.1">
    <property type="nucleotide sequence ID" value="NZ_JAVAMP010000006.1"/>
</dbReference>
<feature type="region of interest" description="Disordered" evidence="1">
    <location>
        <begin position="138"/>
        <end position="173"/>
    </location>
</feature>
<gene>
    <name evidence="2" type="ORF">Q5Y73_14040</name>
</gene>
<keyword evidence="3" id="KW-1185">Reference proteome</keyword>
<protein>
    <submittedName>
        <fullName evidence="2">Glycine-rich protein</fullName>
    </submittedName>
</protein>
<proteinExistence type="predicted"/>
<feature type="compositionally biased region" description="Gly residues" evidence="1">
    <location>
        <begin position="153"/>
        <end position="167"/>
    </location>
</feature>
<feature type="compositionally biased region" description="Low complexity" evidence="1">
    <location>
        <begin position="394"/>
        <end position="407"/>
    </location>
</feature>
<feature type="compositionally biased region" description="Gly residues" evidence="1">
    <location>
        <begin position="449"/>
        <end position="466"/>
    </location>
</feature>
<feature type="compositionally biased region" description="Gly residues" evidence="1">
    <location>
        <begin position="191"/>
        <end position="205"/>
    </location>
</feature>
<accession>A0ABT9J184</accession>
<dbReference type="PANTHER" id="PTHR31535">
    <property type="match status" value="1"/>
</dbReference>
<comment type="caution">
    <text evidence="2">The sequence shown here is derived from an EMBL/GenBank/DDBJ whole genome shotgun (WGS) entry which is preliminary data.</text>
</comment>
<dbReference type="EMBL" id="JAVAMP010000006">
    <property type="protein sequence ID" value="MDP5275233.1"/>
    <property type="molecule type" value="Genomic_DNA"/>
</dbReference>
<dbReference type="PANTHER" id="PTHR31535:SF3">
    <property type="entry name" value="REGULATORY PROTEIN ZESTE"/>
    <property type="match status" value="1"/>
</dbReference>
<dbReference type="Proteomes" id="UP001231941">
    <property type="component" value="Unassembled WGS sequence"/>
</dbReference>
<evidence type="ECO:0000313" key="3">
    <source>
        <dbReference type="Proteomes" id="UP001231941"/>
    </source>
</evidence>
<evidence type="ECO:0000313" key="2">
    <source>
        <dbReference type="EMBL" id="MDP5275233.1"/>
    </source>
</evidence>
<feature type="region of interest" description="Disordered" evidence="1">
    <location>
        <begin position="191"/>
        <end position="225"/>
    </location>
</feature>
<organism evidence="2 3">
    <name type="scientific">Chengkuizengella axinellae</name>
    <dbReference type="NCBI Taxonomy" id="3064388"/>
    <lineage>
        <taxon>Bacteria</taxon>
        <taxon>Bacillati</taxon>
        <taxon>Bacillota</taxon>
        <taxon>Bacilli</taxon>
        <taxon>Bacillales</taxon>
        <taxon>Paenibacillaceae</taxon>
        <taxon>Chengkuizengella</taxon>
    </lineage>
</organism>